<gene>
    <name evidence="1" type="ORF">SAMN05444159_7415</name>
</gene>
<name>A0A1M7F7Y6_9BRAD</name>
<protein>
    <submittedName>
        <fullName evidence="1">Uncharacterized protein</fullName>
    </submittedName>
</protein>
<sequence length="148" mass="16865">MALHRDIFWVGRQWAVTGYGLQAVDQKLKGKFDIEAARIWEDGLLEGLRAEAWLNADDFAKALTVARKRFSEPPPKVAPPEERLLGLIETVLKEPGSKESNLKETKAKEVGLKENPVETQKPPVHKFDMHIEGSIAKFVPQWRIRVKR</sequence>
<dbReference type="Proteomes" id="UP000189935">
    <property type="component" value="Chromosome I"/>
</dbReference>
<dbReference type="AlphaFoldDB" id="A0A1M7F7Y6"/>
<evidence type="ECO:0000313" key="2">
    <source>
        <dbReference type="Proteomes" id="UP000189935"/>
    </source>
</evidence>
<proteinExistence type="predicted"/>
<evidence type="ECO:0000313" key="1">
    <source>
        <dbReference type="EMBL" id="SHM00110.1"/>
    </source>
</evidence>
<dbReference type="OrthoDB" id="7997884at2"/>
<dbReference type="EMBL" id="LT670844">
    <property type="protein sequence ID" value="SHM00110.1"/>
    <property type="molecule type" value="Genomic_DNA"/>
</dbReference>
<reference evidence="1 2" key="1">
    <citation type="submission" date="2016-11" db="EMBL/GenBank/DDBJ databases">
        <authorList>
            <person name="Jaros S."/>
            <person name="Januszkiewicz K."/>
            <person name="Wedrychowicz H."/>
        </authorList>
    </citation>
    <scope>NUCLEOTIDE SEQUENCE [LARGE SCALE GENOMIC DNA]</scope>
    <source>
        <strain evidence="1 2">GAS499</strain>
    </source>
</reference>
<accession>A0A1M7F7Y6</accession>
<dbReference type="RefSeq" id="WP_079544406.1">
    <property type="nucleotide sequence ID" value="NZ_LT670844.1"/>
</dbReference>
<organism evidence="1 2">
    <name type="scientific">Bradyrhizobium lablabi</name>
    <dbReference type="NCBI Taxonomy" id="722472"/>
    <lineage>
        <taxon>Bacteria</taxon>
        <taxon>Pseudomonadati</taxon>
        <taxon>Pseudomonadota</taxon>
        <taxon>Alphaproteobacteria</taxon>
        <taxon>Hyphomicrobiales</taxon>
        <taxon>Nitrobacteraceae</taxon>
        <taxon>Bradyrhizobium</taxon>
    </lineage>
</organism>